<dbReference type="Proteomes" id="UP000264605">
    <property type="component" value="Chromosome"/>
</dbReference>
<keyword evidence="4" id="KW-1185">Reference proteome</keyword>
<dbReference type="KEGG" id="pdj:D0907_11180"/>
<reference evidence="3 4" key="1">
    <citation type="submission" date="2016-10" db="EMBL/GenBank/DDBJ databases">
        <authorList>
            <person name="Varghese N."/>
            <person name="Submissions S."/>
        </authorList>
    </citation>
    <scope>NUCLEOTIDE SEQUENCE [LARGE SCALE GENOMIC DNA]</scope>
    <source>
        <strain evidence="3 4">CGMCC 1.8499</strain>
    </source>
</reference>
<feature type="chain" id="PRO_5042196577" description="Secreted protein" evidence="1">
    <location>
        <begin position="22"/>
        <end position="162"/>
    </location>
</feature>
<evidence type="ECO:0000313" key="3">
    <source>
        <dbReference type="EMBL" id="SFT91284.1"/>
    </source>
</evidence>
<dbReference type="RefSeq" id="WP_036966984.1">
    <property type="nucleotide sequence ID" value="NZ_CP032090.1"/>
</dbReference>
<accession>A0AAD0WCZ2</accession>
<sequence>MKFINLAALLTASLYTQSAFADFNYPGEGTLSYPTGVEKPFKFGFGWQQDTEKFTIGNKTYDMSLPESYSVAITLSKDEQQIWVQEFNNGFFEGFRWQIGEHTLALEKRQFSEAVKGDYVISLDNRDYFFARNNISIVIKFDNEGIKNIAIDGVTKDMGTKQ</sequence>
<gene>
    <name evidence="2" type="ORF">D0907_11180</name>
    <name evidence="3" type="ORF">SAMN04487854_11554</name>
</gene>
<dbReference type="EMBL" id="FPAZ01000015">
    <property type="protein sequence ID" value="SFT91284.1"/>
    <property type="molecule type" value="Genomic_DNA"/>
</dbReference>
<dbReference type="EMBL" id="CP032090">
    <property type="protein sequence ID" value="AXV65785.1"/>
    <property type="molecule type" value="Genomic_DNA"/>
</dbReference>
<dbReference type="Proteomes" id="UP000183805">
    <property type="component" value="Unassembled WGS sequence"/>
</dbReference>
<keyword evidence="1" id="KW-0732">Signal</keyword>
<evidence type="ECO:0000313" key="4">
    <source>
        <dbReference type="Proteomes" id="UP000183805"/>
    </source>
</evidence>
<dbReference type="AlphaFoldDB" id="A0AAD0WCZ2"/>
<feature type="signal peptide" evidence="1">
    <location>
        <begin position="1"/>
        <end position="21"/>
    </location>
</feature>
<evidence type="ECO:0000256" key="1">
    <source>
        <dbReference type="SAM" id="SignalP"/>
    </source>
</evidence>
<evidence type="ECO:0000313" key="2">
    <source>
        <dbReference type="EMBL" id="AXV65785.1"/>
    </source>
</evidence>
<evidence type="ECO:0000313" key="5">
    <source>
        <dbReference type="Proteomes" id="UP000264605"/>
    </source>
</evidence>
<organism evidence="2 5">
    <name type="scientific">Pseudoalteromonas lipolytica</name>
    <dbReference type="NCBI Taxonomy" id="570156"/>
    <lineage>
        <taxon>Bacteria</taxon>
        <taxon>Pseudomonadati</taxon>
        <taxon>Pseudomonadota</taxon>
        <taxon>Gammaproteobacteria</taxon>
        <taxon>Alteromonadales</taxon>
        <taxon>Pseudoalteromonadaceae</taxon>
        <taxon>Pseudoalteromonas</taxon>
    </lineage>
</organism>
<proteinExistence type="predicted"/>
<protein>
    <recommendedName>
        <fullName evidence="6">Secreted protein</fullName>
    </recommendedName>
</protein>
<evidence type="ECO:0008006" key="6">
    <source>
        <dbReference type="Google" id="ProtNLM"/>
    </source>
</evidence>
<reference evidence="2 5" key="2">
    <citation type="submission" date="2018-08" db="EMBL/GenBank/DDBJ databases">
        <title>Draft genome sequence of Pseudoalteromonas donghaensis HJ51.</title>
        <authorList>
            <person name="Oh J."/>
            <person name="Roh D."/>
        </authorList>
    </citation>
    <scope>NUCLEOTIDE SEQUENCE [LARGE SCALE GENOMIC DNA]</scope>
    <source>
        <strain evidence="2 5">HJ51</strain>
    </source>
</reference>
<name>A0AAD0WCZ2_9GAMM</name>
<dbReference type="GeneID" id="99506029"/>